<comment type="caution">
    <text evidence="2">The sequence shown here is derived from an EMBL/GenBank/DDBJ whole genome shotgun (WGS) entry which is preliminary data.</text>
</comment>
<dbReference type="EMBL" id="JAMZMK010012102">
    <property type="protein sequence ID" value="KAI7725006.1"/>
    <property type="molecule type" value="Genomic_DNA"/>
</dbReference>
<feature type="transmembrane region" description="Helical" evidence="1">
    <location>
        <begin position="20"/>
        <end position="44"/>
    </location>
</feature>
<proteinExistence type="predicted"/>
<evidence type="ECO:0000313" key="3">
    <source>
        <dbReference type="Proteomes" id="UP001206925"/>
    </source>
</evidence>
<dbReference type="AlphaFoldDB" id="A0AAD5G278"/>
<gene>
    <name evidence="2" type="ORF">M8C21_026375</name>
</gene>
<keyword evidence="1" id="KW-0812">Transmembrane</keyword>
<keyword evidence="1" id="KW-0472">Membrane</keyword>
<keyword evidence="3" id="KW-1185">Reference proteome</keyword>
<reference evidence="2" key="1">
    <citation type="submission" date="2022-06" db="EMBL/GenBank/DDBJ databases">
        <title>Uncovering the hologenomic basis of an extraordinary plant invasion.</title>
        <authorList>
            <person name="Bieker V.C."/>
            <person name="Martin M.D."/>
            <person name="Gilbert T."/>
            <person name="Hodgins K."/>
            <person name="Battlay P."/>
            <person name="Petersen B."/>
            <person name="Wilson J."/>
        </authorList>
    </citation>
    <scope>NUCLEOTIDE SEQUENCE</scope>
    <source>
        <strain evidence="2">AA19_3_7</strain>
        <tissue evidence="2">Leaf</tissue>
    </source>
</reference>
<organism evidence="2 3">
    <name type="scientific">Ambrosia artemisiifolia</name>
    <name type="common">Common ragweed</name>
    <dbReference type="NCBI Taxonomy" id="4212"/>
    <lineage>
        <taxon>Eukaryota</taxon>
        <taxon>Viridiplantae</taxon>
        <taxon>Streptophyta</taxon>
        <taxon>Embryophyta</taxon>
        <taxon>Tracheophyta</taxon>
        <taxon>Spermatophyta</taxon>
        <taxon>Magnoliopsida</taxon>
        <taxon>eudicotyledons</taxon>
        <taxon>Gunneridae</taxon>
        <taxon>Pentapetalae</taxon>
        <taxon>asterids</taxon>
        <taxon>campanulids</taxon>
        <taxon>Asterales</taxon>
        <taxon>Asteraceae</taxon>
        <taxon>Asteroideae</taxon>
        <taxon>Heliantheae alliance</taxon>
        <taxon>Heliantheae</taxon>
        <taxon>Ambrosia</taxon>
    </lineage>
</organism>
<sequence>SLIFPCACFLRIVKGNVTRFQGSLCVIIITIGIVSAVFGTYASLSEIIRQLL</sequence>
<keyword evidence="1" id="KW-1133">Transmembrane helix</keyword>
<evidence type="ECO:0008006" key="4">
    <source>
        <dbReference type="Google" id="ProtNLM"/>
    </source>
</evidence>
<evidence type="ECO:0000313" key="2">
    <source>
        <dbReference type="EMBL" id="KAI7725006.1"/>
    </source>
</evidence>
<dbReference type="Proteomes" id="UP001206925">
    <property type="component" value="Unassembled WGS sequence"/>
</dbReference>
<accession>A0AAD5G278</accession>
<feature type="non-terminal residue" evidence="2">
    <location>
        <position position="1"/>
    </location>
</feature>
<evidence type="ECO:0000256" key="1">
    <source>
        <dbReference type="SAM" id="Phobius"/>
    </source>
</evidence>
<protein>
    <recommendedName>
        <fullName evidence="4">Amino acid transporter transmembrane domain-containing protein</fullName>
    </recommendedName>
</protein>
<name>A0AAD5G278_AMBAR</name>